<feature type="region of interest" description="Disordered" evidence="2">
    <location>
        <begin position="1018"/>
        <end position="1045"/>
    </location>
</feature>
<evidence type="ECO:0000313" key="5">
    <source>
        <dbReference type="Proteomes" id="UP000612055"/>
    </source>
</evidence>
<dbReference type="InterPro" id="IPR000719">
    <property type="entry name" value="Prot_kinase_dom"/>
</dbReference>
<feature type="region of interest" description="Disordered" evidence="2">
    <location>
        <begin position="659"/>
        <end position="686"/>
    </location>
</feature>
<feature type="compositionally biased region" description="Low complexity" evidence="2">
    <location>
        <begin position="1240"/>
        <end position="1249"/>
    </location>
</feature>
<dbReference type="GO" id="GO:0005524">
    <property type="term" value="F:ATP binding"/>
    <property type="evidence" value="ECO:0007669"/>
    <property type="project" value="UniProtKB-UniRule"/>
</dbReference>
<feature type="compositionally biased region" description="Low complexity" evidence="2">
    <location>
        <begin position="592"/>
        <end position="601"/>
    </location>
</feature>
<dbReference type="Gene3D" id="3.30.200.20">
    <property type="entry name" value="Phosphorylase Kinase, domain 1"/>
    <property type="match status" value="1"/>
</dbReference>
<dbReference type="GO" id="GO:0007165">
    <property type="term" value="P:signal transduction"/>
    <property type="evidence" value="ECO:0007669"/>
    <property type="project" value="TreeGrafter"/>
</dbReference>
<dbReference type="SUPFAM" id="SSF56112">
    <property type="entry name" value="Protein kinase-like (PK-like)"/>
    <property type="match status" value="1"/>
</dbReference>
<evidence type="ECO:0000256" key="1">
    <source>
        <dbReference type="PROSITE-ProRule" id="PRU10141"/>
    </source>
</evidence>
<dbReference type="PROSITE" id="PS00107">
    <property type="entry name" value="PROTEIN_KINASE_ATP"/>
    <property type="match status" value="1"/>
</dbReference>
<feature type="compositionally biased region" description="Pro residues" evidence="2">
    <location>
        <begin position="625"/>
        <end position="634"/>
    </location>
</feature>
<dbReference type="EMBL" id="JAEHOE010000200">
    <property type="protein sequence ID" value="KAG2482835.1"/>
    <property type="molecule type" value="Genomic_DNA"/>
</dbReference>
<reference evidence="4" key="1">
    <citation type="journal article" date="2020" name="bioRxiv">
        <title>Comparative genomics of Chlamydomonas.</title>
        <authorList>
            <person name="Craig R.J."/>
            <person name="Hasan A.R."/>
            <person name="Ness R.W."/>
            <person name="Keightley P.D."/>
        </authorList>
    </citation>
    <scope>NUCLEOTIDE SEQUENCE</scope>
    <source>
        <strain evidence="4">CCAP 11/70</strain>
    </source>
</reference>
<gene>
    <name evidence="4" type="ORF">HYH03_018272</name>
</gene>
<dbReference type="Pfam" id="PF07714">
    <property type="entry name" value="PK_Tyr_Ser-Thr"/>
    <property type="match status" value="2"/>
</dbReference>
<comment type="caution">
    <text evidence="4">The sequence shown here is derived from an EMBL/GenBank/DDBJ whole genome shotgun (WGS) entry which is preliminary data.</text>
</comment>
<evidence type="ECO:0000313" key="4">
    <source>
        <dbReference type="EMBL" id="KAG2482835.1"/>
    </source>
</evidence>
<feature type="binding site" evidence="1">
    <location>
        <position position="892"/>
    </location>
    <ligand>
        <name>ATP</name>
        <dbReference type="ChEBI" id="CHEBI:30616"/>
    </ligand>
</feature>
<dbReference type="InterPro" id="IPR001245">
    <property type="entry name" value="Ser-Thr/Tyr_kinase_cat_dom"/>
</dbReference>
<dbReference type="OrthoDB" id="551479at2759"/>
<dbReference type="PANTHER" id="PTHR23257:SF963">
    <property type="entry name" value="AT08303P"/>
    <property type="match status" value="1"/>
</dbReference>
<evidence type="ECO:0000256" key="2">
    <source>
        <dbReference type="SAM" id="MobiDB-lite"/>
    </source>
</evidence>
<organism evidence="4 5">
    <name type="scientific">Edaphochlamys debaryana</name>
    <dbReference type="NCBI Taxonomy" id="47281"/>
    <lineage>
        <taxon>Eukaryota</taxon>
        <taxon>Viridiplantae</taxon>
        <taxon>Chlorophyta</taxon>
        <taxon>core chlorophytes</taxon>
        <taxon>Chlorophyceae</taxon>
        <taxon>CS clade</taxon>
        <taxon>Chlamydomonadales</taxon>
        <taxon>Chlamydomonadales incertae sedis</taxon>
        <taxon>Edaphochlamys</taxon>
    </lineage>
</organism>
<keyword evidence="1" id="KW-0067">ATP-binding</keyword>
<proteinExistence type="predicted"/>
<dbReference type="Proteomes" id="UP000612055">
    <property type="component" value="Unassembled WGS sequence"/>
</dbReference>
<dbReference type="InterPro" id="IPR008266">
    <property type="entry name" value="Tyr_kinase_AS"/>
</dbReference>
<dbReference type="GO" id="GO:0005737">
    <property type="term" value="C:cytoplasm"/>
    <property type="evidence" value="ECO:0007669"/>
    <property type="project" value="TreeGrafter"/>
</dbReference>
<accession>A0A835XGC7</accession>
<name>A0A835XGC7_9CHLO</name>
<dbReference type="PROSITE" id="PS50011">
    <property type="entry name" value="PROTEIN_KINASE_DOM"/>
    <property type="match status" value="1"/>
</dbReference>
<dbReference type="Pfam" id="PF00069">
    <property type="entry name" value="Pkinase"/>
    <property type="match status" value="1"/>
</dbReference>
<dbReference type="PROSITE" id="PS00109">
    <property type="entry name" value="PROTEIN_KINASE_TYR"/>
    <property type="match status" value="1"/>
</dbReference>
<feature type="domain" description="Protein kinase" evidence="3">
    <location>
        <begin position="865"/>
        <end position="1573"/>
    </location>
</feature>
<dbReference type="GO" id="GO:0004672">
    <property type="term" value="F:protein kinase activity"/>
    <property type="evidence" value="ECO:0007669"/>
    <property type="project" value="InterPro"/>
</dbReference>
<sequence length="1622" mass="163622">MTPYADDSPDDSSPLAVLYRDTTLVGGTGNTGGDPRVELDLNGRRNAFALVQAGASAGVPADLIAAASVPGGGPGSPAIRHVTLTMADLVVVNIPVGRPSSWPIGLLSTDMDHVGLNRSAGSPFQLYHLRVIIVLQPGLVRYYSAWYHRYTSPMLDERSGSAWVGDLMNPAVQVVDVDGYLTLHGTTRSYVDKYNVTAKSTRLLTAATTCPVDLWAIEDPPAAPTTITFAANGSQLLQRMQDMWTGPRVIVLMGDVPNTMIWPKEDTQLAFSLTIAAASPDARPELDMRGVVRARTAPGYKVSFRNIRATHLWPSVSWALSEAPDSLPGVPGYDAWRSRCLPGSLQVSQVGAYEMHGSVMEMDPDVYSLMLSYNNLLCADNRTAAAGVACPPPPLRPDGSSSAFPFVPASLKTFMERLFRVGGQEPIVVASPDSDSMFLASNTFGRTYLNSTVFKRSPAALDMAESPCGLRAMLNLLRAAQNATFTPPPPVAVPLAAATDSGGGGGSNTALVAGVAAAAGFVALAAVATAAAMFWIRRHPPPAEDLEAGDEAKAGVALLGKGSAPGDPALGTGTGSHSRSNHAAGSAGSKPANSGKASSGRAGSGADGSPLAATPAGPMVALLTEPPPPPPAHPAPAAAAALTVSVAVPARQVQQPAAAQAAAAPAAPPTSPAAAAPEPDLHRGSAFSHSFVRGDLEPGQGQAATMFEQVLARDGFERPPPPPFGLPLAAVASCTAAVPTAFAGALGPAYPKTTVSEAATVSAATAAVSPTAAAPEAGGAHGFSVVGPAAAAAAAAMAAGRAVAGGGGCYSTDLRSPGLTTGTSVTSGSAGADAHRMLTGEIDGMIRKFEKTTTAAVPGLTTPNSSRQEVLGAGANGVVYKGEWRGLPVAIKVVLLQEGDSAARRERLIREVALSATLSHPNVVATYNYTVQPIEGPVTAAAVAGTGNGGPMLAGALPLMHRPNTVDPGARWAPGAARPPAFPAADVVFAYKLSIVMSYCDRGTLRDAIREGLLRQPWQPAAPPASGWATATGGASSVEGSGSGGAAAAHAQTAALGTGAAAVTGGRGAPSSPSCSPPKEAEKVKEEEEAGIPRRAGAAAPDDAEAEEVPVGPEAGGQRRLRSPPPSYAPSGYGRVETWNDLRASPNQPMALFAALDVARGMAYLHACNVVHGDLSLQNILITSSTPVFPESTAAAAFSSLSTSSNITPFMTGATGLSRMAAALHGVLGKLHDDEGTGSAGSAAGAGCAPLRPPSGALDTGKTKLPPTAEVPSGEVCEASLAGPCRCGLSPPTPDAIVTAGACITDSNDPAAAPTVAAGAAAAGGAASKRAVRALAAAVADGLRGSSETTPDVDADLTLATGSASACASASASATASASAARVAAAAGGAAGGTTGGLSIETNATEPMLWALPEEAPTPPLSHCTATGLGGEGGQRGMVRRAQAVLPLLSQVFKISDFGLSVRLEGDETHRSGLHQGTPFYTAPEVLINGKVAAAADIYSLGVIMWCLVHGVSLCQLRHLLPHMYTPVAPTLLAHLAPDLAPGVRGLLRRCMAGEPARRPTAVALVGELQLLLQAAVGPELAPVVLGAERRERDAGRTVAGAGLLDSSACSWVASAPANGGV</sequence>
<feature type="compositionally biased region" description="Low complexity" evidence="2">
    <location>
        <begin position="1024"/>
        <end position="1045"/>
    </location>
</feature>
<feature type="region of interest" description="Disordered" evidence="2">
    <location>
        <begin position="1061"/>
        <end position="1132"/>
    </location>
</feature>
<dbReference type="Gene3D" id="1.10.510.10">
    <property type="entry name" value="Transferase(Phosphotransferase) domain 1"/>
    <property type="match status" value="2"/>
</dbReference>
<evidence type="ECO:0000259" key="3">
    <source>
        <dbReference type="PROSITE" id="PS50011"/>
    </source>
</evidence>
<dbReference type="InterPro" id="IPR050167">
    <property type="entry name" value="Ser_Thr_protein_kinase"/>
</dbReference>
<dbReference type="InterPro" id="IPR011009">
    <property type="entry name" value="Kinase-like_dom_sf"/>
</dbReference>
<keyword evidence="5" id="KW-1185">Reference proteome</keyword>
<keyword evidence="1" id="KW-0547">Nucleotide-binding</keyword>
<protein>
    <recommendedName>
        <fullName evidence="3">Protein kinase domain-containing protein</fullName>
    </recommendedName>
</protein>
<dbReference type="InterPro" id="IPR017441">
    <property type="entry name" value="Protein_kinase_ATP_BS"/>
</dbReference>
<dbReference type="PANTHER" id="PTHR23257">
    <property type="entry name" value="SERINE-THREONINE PROTEIN KINASE"/>
    <property type="match status" value="1"/>
</dbReference>
<feature type="region of interest" description="Disordered" evidence="2">
    <location>
        <begin position="1236"/>
        <end position="1271"/>
    </location>
</feature>
<feature type="region of interest" description="Disordered" evidence="2">
    <location>
        <begin position="558"/>
        <end position="636"/>
    </location>
</feature>